<feature type="transmembrane region" description="Helical" evidence="1">
    <location>
        <begin position="101"/>
        <end position="121"/>
    </location>
</feature>
<keyword evidence="3" id="KW-1185">Reference proteome</keyword>
<feature type="transmembrane region" description="Helical" evidence="1">
    <location>
        <begin position="74"/>
        <end position="95"/>
    </location>
</feature>
<evidence type="ECO:0000313" key="3">
    <source>
        <dbReference type="Proteomes" id="UP000037460"/>
    </source>
</evidence>
<proteinExistence type="predicted"/>
<keyword evidence="1" id="KW-1133">Transmembrane helix</keyword>
<dbReference type="AlphaFoldDB" id="A0A0M0JPA5"/>
<organism evidence="2 3">
    <name type="scientific">Chrysochromulina tobinii</name>
    <dbReference type="NCBI Taxonomy" id="1460289"/>
    <lineage>
        <taxon>Eukaryota</taxon>
        <taxon>Haptista</taxon>
        <taxon>Haptophyta</taxon>
        <taxon>Prymnesiophyceae</taxon>
        <taxon>Prymnesiales</taxon>
        <taxon>Chrysochromulinaceae</taxon>
        <taxon>Chrysochromulina</taxon>
    </lineage>
</organism>
<keyword evidence="1" id="KW-0472">Membrane</keyword>
<reference evidence="3" key="1">
    <citation type="journal article" date="2015" name="PLoS Genet.">
        <title>Genome Sequence and Transcriptome Analyses of Chrysochromulina tobin: Metabolic Tools for Enhanced Algal Fitness in the Prominent Order Prymnesiales (Haptophyceae).</title>
        <authorList>
            <person name="Hovde B.T."/>
            <person name="Deodato C.R."/>
            <person name="Hunsperger H.M."/>
            <person name="Ryken S.A."/>
            <person name="Yost W."/>
            <person name="Jha R.K."/>
            <person name="Patterson J."/>
            <person name="Monnat R.J. Jr."/>
            <person name="Barlow S.B."/>
            <person name="Starkenburg S.R."/>
            <person name="Cattolico R.A."/>
        </authorList>
    </citation>
    <scope>NUCLEOTIDE SEQUENCE</scope>
    <source>
        <strain evidence="3">CCMP291</strain>
    </source>
</reference>
<sequence>MAGEPLDAVKDAARRTYTIVKANIQLLDDAGLFRFAHLSTFTTELGKPITTDLFNVAAMQERVLAQLTDLTEGFIFMNALAFWFEVLGSLCNWVLGTSEWLVLFHILYAFAVGYVLYWLVVHAEGKDYKLVAIGLYVLYSIMNAISAVRQAWLVVPAIFLSLKTIASLSCAYYAFSIREHSAYALQQVDDPAA</sequence>
<evidence type="ECO:0000313" key="2">
    <source>
        <dbReference type="EMBL" id="KOO28436.1"/>
    </source>
</evidence>
<gene>
    <name evidence="2" type="ORF">Ctob_012773</name>
</gene>
<protein>
    <submittedName>
        <fullName evidence="2">Uncharacterized protein</fullName>
    </submittedName>
</protein>
<comment type="caution">
    <text evidence="2">The sequence shown here is derived from an EMBL/GenBank/DDBJ whole genome shotgun (WGS) entry which is preliminary data.</text>
</comment>
<dbReference type="Proteomes" id="UP000037460">
    <property type="component" value="Unassembled WGS sequence"/>
</dbReference>
<accession>A0A0M0JPA5</accession>
<evidence type="ECO:0000256" key="1">
    <source>
        <dbReference type="SAM" id="Phobius"/>
    </source>
</evidence>
<dbReference type="EMBL" id="JWZX01002569">
    <property type="protein sequence ID" value="KOO28436.1"/>
    <property type="molecule type" value="Genomic_DNA"/>
</dbReference>
<name>A0A0M0JPA5_9EUKA</name>
<feature type="transmembrane region" description="Helical" evidence="1">
    <location>
        <begin position="128"/>
        <end position="145"/>
    </location>
</feature>
<keyword evidence="1" id="KW-0812">Transmembrane</keyword>
<feature type="transmembrane region" description="Helical" evidence="1">
    <location>
        <begin position="151"/>
        <end position="175"/>
    </location>
</feature>